<reference evidence="3" key="1">
    <citation type="submission" date="2022-09" db="EMBL/GenBank/DDBJ databases">
        <title>genome sequence of Deinococcus rubellus.</title>
        <authorList>
            <person name="Srinivasan S."/>
        </authorList>
    </citation>
    <scope>NUCLEOTIDE SEQUENCE</scope>
    <source>
        <strain evidence="3">Ant6</strain>
    </source>
</reference>
<evidence type="ECO:0000313" key="3">
    <source>
        <dbReference type="EMBL" id="UWX65537.1"/>
    </source>
</evidence>
<gene>
    <name evidence="3" type="ORF">N0D28_07785</name>
</gene>
<dbReference type="EMBL" id="CP104213">
    <property type="protein sequence ID" value="UWX65537.1"/>
    <property type="molecule type" value="Genomic_DNA"/>
</dbReference>
<accession>A0ABY5YKB3</accession>
<keyword evidence="4" id="KW-1185">Reference proteome</keyword>
<dbReference type="InterPro" id="IPR036390">
    <property type="entry name" value="WH_DNA-bd_sf"/>
</dbReference>
<dbReference type="Gene3D" id="1.10.10.10">
    <property type="entry name" value="Winged helix-like DNA-binding domain superfamily/Winged helix DNA-binding domain"/>
    <property type="match status" value="1"/>
</dbReference>
<dbReference type="Pfam" id="PF13601">
    <property type="entry name" value="HTH_34"/>
    <property type="match status" value="1"/>
</dbReference>
<name>A0ABY5YKB3_9DEIO</name>
<dbReference type="RefSeq" id="WP_260561793.1">
    <property type="nucleotide sequence ID" value="NZ_BAABEC010000008.1"/>
</dbReference>
<proteinExistence type="predicted"/>
<evidence type="ECO:0000259" key="2">
    <source>
        <dbReference type="Pfam" id="PF13601"/>
    </source>
</evidence>
<evidence type="ECO:0000313" key="4">
    <source>
        <dbReference type="Proteomes" id="UP001060261"/>
    </source>
</evidence>
<dbReference type="InterPro" id="IPR036388">
    <property type="entry name" value="WH-like_DNA-bd_sf"/>
</dbReference>
<sequence length="228" mass="24661">MTLAPTDPAAPGDTGTRSVAAPPALPERTKSKLLEVIKACDCATAQTLADKLGVTVPAIRRHLQDLQDAGQLEVRTEKPGGRGRPQHVYVLTEAGEATFPKAYAALCLDVLSHVEQLFGEGAVMQVMDARRLELCTQLTPLLGQHTDLGHKLHALARALCEHGYAARAYQEGSQWYLAQRNCPAPAVAKHFPQLCQGELTLYRELLGVPVSRESRLSCGAAECRYKVG</sequence>
<dbReference type="SUPFAM" id="SSF46785">
    <property type="entry name" value="Winged helix' DNA-binding domain"/>
    <property type="match status" value="1"/>
</dbReference>
<dbReference type="InterPro" id="IPR027395">
    <property type="entry name" value="WH_DNA-bd_dom"/>
</dbReference>
<dbReference type="CDD" id="cd00090">
    <property type="entry name" value="HTH_ARSR"/>
    <property type="match status" value="1"/>
</dbReference>
<dbReference type="Proteomes" id="UP001060261">
    <property type="component" value="Chromosome"/>
</dbReference>
<feature type="domain" description="Winged helix DNA-binding" evidence="2">
    <location>
        <begin position="33"/>
        <end position="107"/>
    </location>
</feature>
<evidence type="ECO:0000256" key="1">
    <source>
        <dbReference type="SAM" id="MobiDB-lite"/>
    </source>
</evidence>
<dbReference type="InterPro" id="IPR011991">
    <property type="entry name" value="ArsR-like_HTH"/>
</dbReference>
<feature type="region of interest" description="Disordered" evidence="1">
    <location>
        <begin position="1"/>
        <end position="25"/>
    </location>
</feature>
<organism evidence="3 4">
    <name type="scientific">Deinococcus rubellus</name>
    <dbReference type="NCBI Taxonomy" id="1889240"/>
    <lineage>
        <taxon>Bacteria</taxon>
        <taxon>Thermotogati</taxon>
        <taxon>Deinococcota</taxon>
        <taxon>Deinococci</taxon>
        <taxon>Deinococcales</taxon>
        <taxon>Deinococcaceae</taxon>
        <taxon>Deinococcus</taxon>
    </lineage>
</organism>
<protein>
    <submittedName>
        <fullName evidence="3">Transcriptional regulator</fullName>
    </submittedName>
</protein>